<organism evidence="1 2">
    <name type="scientific">Vibrio parahaemolyticus</name>
    <dbReference type="NCBI Taxonomy" id="670"/>
    <lineage>
        <taxon>Bacteria</taxon>
        <taxon>Pseudomonadati</taxon>
        <taxon>Pseudomonadota</taxon>
        <taxon>Gammaproteobacteria</taxon>
        <taxon>Vibrionales</taxon>
        <taxon>Vibrionaceae</taxon>
        <taxon>Vibrio</taxon>
    </lineage>
</organism>
<sequence length="247" mass="28156">MAYNKAFKSDSQRLAFSLRSSIAKRYSHLNAALAIFGVKMSIADSFQIFSDNFSKRLQRYSAKDITEDCLRYDLFAALLESGYSADSCVLELSHPHPSFKGREIDLVTYSNDSRPESVVEMKYFKEIPSKKQDTTQYMAKLVVDLIKLKFTSELGGNLYFVMATDYVMKRYISNKSNSFSKLFDEPLNTVFSISPSDKSSKNSHFNKNIAKDINLELFPLSSAIKIERIFEDQLVNGNAIYIFQVHG</sequence>
<dbReference type="Proteomes" id="UP000726777">
    <property type="component" value="Unassembled WGS sequence"/>
</dbReference>
<name>A0A9Q3YMH0_VIBPH</name>
<comment type="caution">
    <text evidence="1">The sequence shown here is derived from an EMBL/GenBank/DDBJ whole genome shotgun (WGS) entry which is preliminary data.</text>
</comment>
<accession>A0A9Q3YMH0</accession>
<protein>
    <submittedName>
        <fullName evidence="1">Uncharacterized protein</fullName>
    </submittedName>
</protein>
<dbReference type="EMBL" id="JACVHL010000067">
    <property type="protein sequence ID" value="MCC3808557.1"/>
    <property type="molecule type" value="Genomic_DNA"/>
</dbReference>
<gene>
    <name evidence="1" type="ORF">IB292_26590</name>
</gene>
<reference evidence="1" key="1">
    <citation type="submission" date="2020-09" db="EMBL/GenBank/DDBJ databases">
        <title>Genome sequence of Vibrio parahaemolyticus isolates.</title>
        <authorList>
            <person name="Hammerl J.A."/>
            <person name="Strauch E."/>
        </authorList>
    </citation>
    <scope>NUCLEOTIDE SEQUENCE</scope>
    <source>
        <strain evidence="1">17-VB00146</strain>
    </source>
</reference>
<dbReference type="RefSeq" id="WP_222133692.1">
    <property type="nucleotide sequence ID" value="NZ_CP064041.1"/>
</dbReference>
<dbReference type="AlphaFoldDB" id="A0A9Q3YMH0"/>
<proteinExistence type="predicted"/>
<evidence type="ECO:0000313" key="1">
    <source>
        <dbReference type="EMBL" id="MCC3808557.1"/>
    </source>
</evidence>
<evidence type="ECO:0000313" key="2">
    <source>
        <dbReference type="Proteomes" id="UP000726777"/>
    </source>
</evidence>